<evidence type="ECO:0000256" key="7">
    <source>
        <dbReference type="ARBA" id="ARBA00023264"/>
    </source>
</evidence>
<dbReference type="GO" id="GO:0008654">
    <property type="term" value="P:phospholipid biosynthetic process"/>
    <property type="evidence" value="ECO:0007669"/>
    <property type="project" value="UniProtKB-KW"/>
</dbReference>
<evidence type="ECO:0000256" key="1">
    <source>
        <dbReference type="ARBA" id="ARBA00001232"/>
    </source>
</evidence>
<comment type="similarity">
    <text evidence="10">Belongs to the PlsX family.</text>
</comment>
<evidence type="ECO:0000256" key="9">
    <source>
        <dbReference type="ARBA" id="ARBA00046608"/>
    </source>
</evidence>
<dbReference type="GO" id="GO:0006633">
    <property type="term" value="P:fatty acid biosynthetic process"/>
    <property type="evidence" value="ECO:0007669"/>
    <property type="project" value="UniProtKB-UniRule"/>
</dbReference>
<dbReference type="GO" id="GO:0043811">
    <property type="term" value="F:phosphate:acyl-[acyl carrier protein] acyltransferase activity"/>
    <property type="evidence" value="ECO:0007669"/>
    <property type="project" value="UniProtKB-UniRule"/>
</dbReference>
<dbReference type="PANTHER" id="PTHR30100">
    <property type="entry name" value="FATTY ACID/PHOSPHOLIPID SYNTHESIS PROTEIN PLSX"/>
    <property type="match status" value="1"/>
</dbReference>
<comment type="caution">
    <text evidence="11">The sequence shown here is derived from an EMBL/GenBank/DDBJ whole genome shotgun (WGS) entry which is preliminary data.</text>
</comment>
<organism evidence="11 12">
    <name type="scientific">Catellicoccus marimammalium M35/04/3</name>
    <dbReference type="NCBI Taxonomy" id="1234409"/>
    <lineage>
        <taxon>Bacteria</taxon>
        <taxon>Bacillati</taxon>
        <taxon>Bacillota</taxon>
        <taxon>Bacilli</taxon>
        <taxon>Lactobacillales</taxon>
        <taxon>Enterococcaceae</taxon>
        <taxon>Catellicoccus</taxon>
    </lineage>
</organism>
<accession>K8ZQQ9</accession>
<evidence type="ECO:0000256" key="2">
    <source>
        <dbReference type="ARBA" id="ARBA00022490"/>
    </source>
</evidence>
<keyword evidence="12" id="KW-1185">Reference proteome</keyword>
<comment type="pathway">
    <text evidence="10">Lipid metabolism; phospholipid metabolism.</text>
</comment>
<keyword evidence="2 10" id="KW-0963">Cytoplasm</keyword>
<sequence length="335" mass="35796">MKIAIDAMGGDQGAAVMVPGVLKAKQKYPHLEFILFGDEKEIQTYLPNPVEGIEVVPTTEVIDYEDEPVRAVRRKKDSSLVVAAKSVKEGQADAILSAGNTGALLAAGLLFIGRISNIERPGLMTTLPVVKGEGGVDFIDLGANAESKPEYLNDYAVLGSTYAQLARGVKNPRVALLNNGTEKTKGNPLTKEAYQLLSENKEINFIGNIEAREILNGVADVVVADGFTGNAVLKSIEGTALSVVRLLKQNILELGLRGKLGAVLLGPAFKKLKAKMDYTSHNGAVLMGVKAPVIKTHGSSTVDTIVACIEQIEAMVDGEVIPHIVHDFEQKENML</sequence>
<dbReference type="STRING" id="1234409.C683_0170"/>
<keyword evidence="4 10" id="KW-0808">Transferase</keyword>
<dbReference type="AlphaFoldDB" id="K8ZQQ9"/>
<dbReference type="eggNOG" id="COG0416">
    <property type="taxonomic scope" value="Bacteria"/>
</dbReference>
<dbReference type="InterPro" id="IPR012281">
    <property type="entry name" value="Phospholipid_synth_PlsX-like"/>
</dbReference>
<evidence type="ECO:0000313" key="12">
    <source>
        <dbReference type="Proteomes" id="UP000016057"/>
    </source>
</evidence>
<dbReference type="UniPathway" id="UPA00085"/>
<gene>
    <name evidence="10" type="primary">plsX</name>
    <name evidence="11" type="ORF">C683_0170</name>
</gene>
<comment type="function">
    <text evidence="10">Catalyzes the reversible formation of acyl-phosphate (acyl-PO(4)) from acyl-[acyl-carrier-protein] (acyl-ACP). This enzyme utilizes acyl-ACP as fatty acyl donor, but not acyl-CoA.</text>
</comment>
<keyword evidence="5 10" id="KW-0443">Lipid metabolism</keyword>
<dbReference type="PATRIC" id="fig|1234409.3.peg.142"/>
<dbReference type="NCBIfam" id="TIGR00182">
    <property type="entry name" value="plsX"/>
    <property type="match status" value="1"/>
</dbReference>
<reference evidence="11 12" key="1">
    <citation type="journal article" date="2013" name="Genome Announc.">
        <title>Draft Genome Sequence of Catellicoccus marimammalium, a Novel Species Commonly Found in Gull Feces.</title>
        <authorList>
            <person name="Weigand M.R."/>
            <person name="Ryu H."/>
            <person name="Bozcek L."/>
            <person name="Konstantinidis K.T."/>
            <person name="Santo Domingo J.W."/>
        </authorList>
    </citation>
    <scope>NUCLEOTIDE SEQUENCE [LARGE SCALE GENOMIC DNA]</scope>
    <source>
        <strain evidence="11 12">M35/04/3</strain>
    </source>
</reference>
<evidence type="ECO:0000256" key="10">
    <source>
        <dbReference type="HAMAP-Rule" id="MF_00019"/>
    </source>
</evidence>
<dbReference type="HAMAP" id="MF_00019">
    <property type="entry name" value="PlsX"/>
    <property type="match status" value="1"/>
</dbReference>
<name>K8ZQQ9_9ENTE</name>
<dbReference type="PIRSF" id="PIRSF002465">
    <property type="entry name" value="Phsphlp_syn_PlsX"/>
    <property type="match status" value="1"/>
</dbReference>
<proteinExistence type="inferred from homology"/>
<evidence type="ECO:0000313" key="11">
    <source>
        <dbReference type="EMBL" id="EKU27911.1"/>
    </source>
</evidence>
<dbReference type="Pfam" id="PF02504">
    <property type="entry name" value="FA_synthesis"/>
    <property type="match status" value="1"/>
</dbReference>
<evidence type="ECO:0000256" key="6">
    <source>
        <dbReference type="ARBA" id="ARBA00023209"/>
    </source>
</evidence>
<keyword evidence="11" id="KW-0012">Acyltransferase</keyword>
<evidence type="ECO:0000256" key="4">
    <source>
        <dbReference type="ARBA" id="ARBA00022679"/>
    </source>
</evidence>
<dbReference type="SUPFAM" id="SSF53659">
    <property type="entry name" value="Isocitrate/Isopropylmalate dehydrogenase-like"/>
    <property type="match status" value="1"/>
</dbReference>
<dbReference type="OrthoDB" id="9806408at2"/>
<dbReference type="PANTHER" id="PTHR30100:SF1">
    <property type="entry name" value="PHOSPHATE ACYLTRANSFERASE"/>
    <property type="match status" value="1"/>
</dbReference>
<keyword evidence="6 10" id="KW-0594">Phospholipid biosynthesis</keyword>
<dbReference type="InterPro" id="IPR003664">
    <property type="entry name" value="FA_synthesis"/>
</dbReference>
<dbReference type="Gene3D" id="3.40.718.10">
    <property type="entry name" value="Isopropylmalate Dehydrogenase"/>
    <property type="match status" value="1"/>
</dbReference>
<keyword evidence="3 10" id="KW-0444">Lipid biosynthesis</keyword>
<dbReference type="RefSeq" id="WP_009488374.1">
    <property type="nucleotide sequence ID" value="NZ_AMYT01000007.1"/>
</dbReference>
<evidence type="ECO:0000256" key="8">
    <source>
        <dbReference type="ARBA" id="ARBA00024069"/>
    </source>
</evidence>
<comment type="subcellular location">
    <subcellularLocation>
        <location evidence="10">Cytoplasm</location>
    </subcellularLocation>
    <text evidence="10">Associated with the membrane possibly through PlsY.</text>
</comment>
<protein>
    <recommendedName>
        <fullName evidence="8 10">Phosphate acyltransferase</fullName>
        <ecNumber evidence="8 10">2.3.1.274</ecNumber>
    </recommendedName>
    <alternativeName>
        <fullName evidence="10">Acyl-ACP phosphotransacylase</fullName>
    </alternativeName>
    <alternativeName>
        <fullName evidence="10">Acyl-[acyl-carrier-protein]--phosphate acyltransferase</fullName>
    </alternativeName>
    <alternativeName>
        <fullName evidence="10">Phosphate-acyl-ACP acyltransferase</fullName>
    </alternativeName>
</protein>
<comment type="subunit">
    <text evidence="9 10">Homodimer. Probably interacts with PlsY.</text>
</comment>
<dbReference type="GO" id="GO:0005737">
    <property type="term" value="C:cytoplasm"/>
    <property type="evidence" value="ECO:0007669"/>
    <property type="project" value="UniProtKB-SubCell"/>
</dbReference>
<dbReference type="EMBL" id="AMYT01000007">
    <property type="protein sequence ID" value="EKU27911.1"/>
    <property type="molecule type" value="Genomic_DNA"/>
</dbReference>
<evidence type="ECO:0000256" key="3">
    <source>
        <dbReference type="ARBA" id="ARBA00022516"/>
    </source>
</evidence>
<dbReference type="EC" id="2.3.1.274" evidence="8 10"/>
<comment type="catalytic activity">
    <reaction evidence="1 10">
        <text>a fatty acyl-[ACP] + phosphate = an acyl phosphate + holo-[ACP]</text>
        <dbReference type="Rhea" id="RHEA:42292"/>
        <dbReference type="Rhea" id="RHEA-COMP:9685"/>
        <dbReference type="Rhea" id="RHEA-COMP:14125"/>
        <dbReference type="ChEBI" id="CHEBI:43474"/>
        <dbReference type="ChEBI" id="CHEBI:59918"/>
        <dbReference type="ChEBI" id="CHEBI:64479"/>
        <dbReference type="ChEBI" id="CHEBI:138651"/>
        <dbReference type="EC" id="2.3.1.274"/>
    </reaction>
</comment>
<keyword evidence="7 10" id="KW-1208">Phospholipid metabolism</keyword>
<dbReference type="Proteomes" id="UP000016057">
    <property type="component" value="Unassembled WGS sequence"/>
</dbReference>
<evidence type="ECO:0000256" key="5">
    <source>
        <dbReference type="ARBA" id="ARBA00023098"/>
    </source>
</evidence>